<protein>
    <recommendedName>
        <fullName evidence="3">Nuclease SbcCD subunit C</fullName>
    </recommendedName>
</protein>
<accession>A0A174FRC8</accession>
<keyword evidence="4" id="KW-0175">Coiled coil</keyword>
<dbReference type="InterPro" id="IPR027417">
    <property type="entry name" value="P-loop_NTPase"/>
</dbReference>
<gene>
    <name evidence="5" type="primary">sbcC</name>
    <name evidence="5" type="ORF">ERS852407_03052</name>
</gene>
<comment type="subunit">
    <text evidence="2">Heterodimer of SbcC and SbcD.</text>
</comment>
<proteinExistence type="inferred from homology"/>
<dbReference type="Proteomes" id="UP000095651">
    <property type="component" value="Unassembled WGS sequence"/>
</dbReference>
<dbReference type="Gene3D" id="3.40.50.300">
    <property type="entry name" value="P-loop containing nucleotide triphosphate hydrolases"/>
    <property type="match status" value="1"/>
</dbReference>
<evidence type="ECO:0000256" key="4">
    <source>
        <dbReference type="SAM" id="Coils"/>
    </source>
</evidence>
<evidence type="ECO:0000256" key="2">
    <source>
        <dbReference type="ARBA" id="ARBA00011322"/>
    </source>
</evidence>
<sequence>MELSGFEAALTECERERRQTAREKERTGAALALNRQSLATLKGHLEEKEKLETEYSVVRELERAAGGYNGRNLVFEQYVLSVYFEDILRAANRRLLKMSGERYELHRLDRTRDRRSKESMEMEVLDQYTGKRRSVKSLSGGEAFNAALALALGTSDVIQSYAGGIQVEALFVDEGFGSLDAESLEQAVAILTSLSGGSSMVGIISHVEELKEQIGSHILVEKTNQGSRIVTESMV</sequence>
<comment type="similarity">
    <text evidence="1">Belongs to the SMC family. SbcC subfamily.</text>
</comment>
<feature type="coiled-coil region" evidence="4">
    <location>
        <begin position="34"/>
        <end position="61"/>
    </location>
</feature>
<reference evidence="5 6" key="1">
    <citation type="submission" date="2015-09" db="EMBL/GenBank/DDBJ databases">
        <authorList>
            <consortium name="Pathogen Informatics"/>
        </authorList>
    </citation>
    <scope>NUCLEOTIDE SEQUENCE [LARGE SCALE GENOMIC DNA]</scope>
    <source>
        <strain evidence="5 6">2789STDY5608850</strain>
    </source>
</reference>
<dbReference type="PANTHER" id="PTHR32114">
    <property type="entry name" value="ABC TRANSPORTER ABCH.3"/>
    <property type="match status" value="1"/>
</dbReference>
<dbReference type="SUPFAM" id="SSF52540">
    <property type="entry name" value="P-loop containing nucleoside triphosphate hydrolases"/>
    <property type="match status" value="1"/>
</dbReference>
<organism evidence="5 6">
    <name type="scientific">Hungatella hathewayi</name>
    <dbReference type="NCBI Taxonomy" id="154046"/>
    <lineage>
        <taxon>Bacteria</taxon>
        <taxon>Bacillati</taxon>
        <taxon>Bacillota</taxon>
        <taxon>Clostridia</taxon>
        <taxon>Lachnospirales</taxon>
        <taxon>Lachnospiraceae</taxon>
        <taxon>Hungatella</taxon>
    </lineage>
</organism>
<name>A0A174FRC8_9FIRM</name>
<evidence type="ECO:0000256" key="1">
    <source>
        <dbReference type="ARBA" id="ARBA00006930"/>
    </source>
</evidence>
<evidence type="ECO:0000313" key="5">
    <source>
        <dbReference type="EMBL" id="CUO51159.1"/>
    </source>
</evidence>
<dbReference type="AlphaFoldDB" id="A0A174FRC8"/>
<dbReference type="PANTHER" id="PTHR32114:SF2">
    <property type="entry name" value="ABC TRANSPORTER ABCH.3"/>
    <property type="match status" value="1"/>
</dbReference>
<evidence type="ECO:0000256" key="3">
    <source>
        <dbReference type="ARBA" id="ARBA00013368"/>
    </source>
</evidence>
<dbReference type="Pfam" id="PF13558">
    <property type="entry name" value="SbcC_Walker_B"/>
    <property type="match status" value="1"/>
</dbReference>
<evidence type="ECO:0000313" key="6">
    <source>
        <dbReference type="Proteomes" id="UP000095651"/>
    </source>
</evidence>
<dbReference type="EMBL" id="CYZE01000007">
    <property type="protein sequence ID" value="CUO51159.1"/>
    <property type="molecule type" value="Genomic_DNA"/>
</dbReference>